<dbReference type="Proteomes" id="UP000179157">
    <property type="component" value="Unassembled WGS sequence"/>
</dbReference>
<gene>
    <name evidence="3" type="primary">rpsF</name>
    <name evidence="4" type="ORF">A2Z21_06740</name>
</gene>
<organism evidence="4 5">
    <name type="scientific">Fraserbacteria sp. (strain RBG_16_55_9)</name>
    <dbReference type="NCBI Taxonomy" id="1817864"/>
    <lineage>
        <taxon>Bacteria</taxon>
        <taxon>Candidatus Fraseribacteriota</taxon>
    </lineage>
</organism>
<dbReference type="STRING" id="1817864.A2Z21_06740"/>
<dbReference type="GO" id="GO:0005737">
    <property type="term" value="C:cytoplasm"/>
    <property type="evidence" value="ECO:0007669"/>
    <property type="project" value="UniProtKB-ARBA"/>
</dbReference>
<comment type="similarity">
    <text evidence="1 3">Belongs to the bacterial ribosomal protein bS6 family.</text>
</comment>
<protein>
    <recommendedName>
        <fullName evidence="2 3">Small ribosomal subunit protein bS6</fullName>
    </recommendedName>
</protein>
<reference evidence="4 5" key="1">
    <citation type="journal article" date="2016" name="Nat. Commun.">
        <title>Thousands of microbial genomes shed light on interconnected biogeochemical processes in an aquifer system.</title>
        <authorList>
            <person name="Anantharaman K."/>
            <person name="Brown C.T."/>
            <person name="Hug L.A."/>
            <person name="Sharon I."/>
            <person name="Castelle C.J."/>
            <person name="Probst A.J."/>
            <person name="Thomas B.C."/>
            <person name="Singh A."/>
            <person name="Wilkins M.J."/>
            <person name="Karaoz U."/>
            <person name="Brodie E.L."/>
            <person name="Williams K.H."/>
            <person name="Hubbard S.S."/>
            <person name="Banfield J.F."/>
        </authorList>
    </citation>
    <scope>NUCLEOTIDE SEQUENCE [LARGE SCALE GENOMIC DNA]</scope>
    <source>
        <strain evidence="5">RBG_16_55_9</strain>
    </source>
</reference>
<dbReference type="GO" id="GO:0006412">
    <property type="term" value="P:translation"/>
    <property type="evidence" value="ECO:0007669"/>
    <property type="project" value="UniProtKB-UniRule"/>
</dbReference>
<keyword evidence="3" id="KW-0687">Ribonucleoprotein</keyword>
<dbReference type="GO" id="GO:0070181">
    <property type="term" value="F:small ribosomal subunit rRNA binding"/>
    <property type="evidence" value="ECO:0007669"/>
    <property type="project" value="TreeGrafter"/>
</dbReference>
<accession>A0A1F5UTV7</accession>
<evidence type="ECO:0000256" key="3">
    <source>
        <dbReference type="HAMAP-Rule" id="MF_00360"/>
    </source>
</evidence>
<keyword evidence="3" id="KW-0694">RNA-binding</keyword>
<dbReference type="GO" id="GO:1990904">
    <property type="term" value="C:ribonucleoprotein complex"/>
    <property type="evidence" value="ECO:0007669"/>
    <property type="project" value="UniProtKB-KW"/>
</dbReference>
<dbReference type="HAMAP" id="MF_00360">
    <property type="entry name" value="Ribosomal_bS6"/>
    <property type="match status" value="1"/>
</dbReference>
<dbReference type="PANTHER" id="PTHR21011:SF1">
    <property type="entry name" value="SMALL RIBOSOMAL SUBUNIT PROTEIN BS6M"/>
    <property type="match status" value="1"/>
</dbReference>
<dbReference type="PANTHER" id="PTHR21011">
    <property type="entry name" value="MITOCHONDRIAL 28S RIBOSOMAL PROTEIN S6"/>
    <property type="match status" value="1"/>
</dbReference>
<dbReference type="InterPro" id="IPR035980">
    <property type="entry name" value="Ribosomal_bS6_sf"/>
</dbReference>
<dbReference type="GO" id="GO:0003735">
    <property type="term" value="F:structural constituent of ribosome"/>
    <property type="evidence" value="ECO:0007669"/>
    <property type="project" value="InterPro"/>
</dbReference>
<comment type="caution">
    <text evidence="4">The sequence shown here is derived from an EMBL/GenBank/DDBJ whole genome shotgun (WGS) entry which is preliminary data.</text>
</comment>
<dbReference type="InterPro" id="IPR014717">
    <property type="entry name" value="Transl_elong_EF1B/ribsomal_bS6"/>
</dbReference>
<dbReference type="EMBL" id="MFGX01000076">
    <property type="protein sequence ID" value="OGF54572.1"/>
    <property type="molecule type" value="Genomic_DNA"/>
</dbReference>
<dbReference type="NCBIfam" id="TIGR00166">
    <property type="entry name" value="S6"/>
    <property type="match status" value="1"/>
</dbReference>
<proteinExistence type="inferred from homology"/>
<name>A0A1F5UTV7_FRAXR</name>
<dbReference type="GO" id="GO:0005840">
    <property type="term" value="C:ribosome"/>
    <property type="evidence" value="ECO:0007669"/>
    <property type="project" value="UniProtKB-KW"/>
</dbReference>
<dbReference type="Pfam" id="PF01250">
    <property type="entry name" value="Ribosomal_S6"/>
    <property type="match status" value="1"/>
</dbReference>
<dbReference type="Gene3D" id="3.30.70.60">
    <property type="match status" value="1"/>
</dbReference>
<dbReference type="InterPro" id="IPR020814">
    <property type="entry name" value="Ribosomal_S6_plastid/chlpt"/>
</dbReference>
<evidence type="ECO:0000313" key="4">
    <source>
        <dbReference type="EMBL" id="OGF54572.1"/>
    </source>
</evidence>
<dbReference type="CDD" id="cd00473">
    <property type="entry name" value="bS6"/>
    <property type="match status" value="1"/>
</dbReference>
<dbReference type="InterPro" id="IPR000529">
    <property type="entry name" value="Ribosomal_bS6"/>
</dbReference>
<sequence>MYIIRPDIDKAEYEQVTARYEQAIKENGGNVKEVDEWGTRPFAYEIDHYDKGYYVLMTFTLDTTKLPALEERFKLDERVLRHQVVRLEEQASVPSQAAAA</sequence>
<evidence type="ECO:0000313" key="5">
    <source>
        <dbReference type="Proteomes" id="UP000179157"/>
    </source>
</evidence>
<keyword evidence="3 4" id="KW-0689">Ribosomal protein</keyword>
<dbReference type="AlphaFoldDB" id="A0A1F5UTV7"/>
<evidence type="ECO:0000256" key="2">
    <source>
        <dbReference type="ARBA" id="ARBA00035294"/>
    </source>
</evidence>
<evidence type="ECO:0000256" key="1">
    <source>
        <dbReference type="ARBA" id="ARBA00009512"/>
    </source>
</evidence>
<keyword evidence="3" id="KW-0699">rRNA-binding</keyword>
<dbReference type="SUPFAM" id="SSF54995">
    <property type="entry name" value="Ribosomal protein S6"/>
    <property type="match status" value="1"/>
</dbReference>
<comment type="function">
    <text evidence="3">Binds together with bS18 to 16S ribosomal RNA.</text>
</comment>